<dbReference type="GO" id="GO:0009966">
    <property type="term" value="P:regulation of signal transduction"/>
    <property type="evidence" value="ECO:0007669"/>
    <property type="project" value="InterPro"/>
</dbReference>
<gene>
    <name evidence="3" type="ORF">J437_LFUL008822</name>
</gene>
<keyword evidence="4" id="KW-1185">Reference proteome</keyword>
<dbReference type="Proteomes" id="UP000792457">
    <property type="component" value="Unassembled WGS sequence"/>
</dbReference>
<comment type="caution">
    <text evidence="3">The sequence shown here is derived from an EMBL/GenBank/DDBJ whole genome shotgun (WGS) entry which is preliminary data.</text>
</comment>
<evidence type="ECO:0008006" key="5">
    <source>
        <dbReference type="Google" id="ProtNLM"/>
    </source>
</evidence>
<evidence type="ECO:0000256" key="2">
    <source>
        <dbReference type="SAM" id="MobiDB-lite"/>
    </source>
</evidence>
<reference evidence="3" key="1">
    <citation type="submission" date="2013-04" db="EMBL/GenBank/DDBJ databases">
        <authorList>
            <person name="Qu J."/>
            <person name="Murali S.C."/>
            <person name="Bandaranaike D."/>
            <person name="Bellair M."/>
            <person name="Blankenburg K."/>
            <person name="Chao H."/>
            <person name="Dinh H."/>
            <person name="Doddapaneni H."/>
            <person name="Downs B."/>
            <person name="Dugan-Rocha S."/>
            <person name="Elkadiri S."/>
            <person name="Gnanaolivu R.D."/>
            <person name="Hernandez B."/>
            <person name="Javaid M."/>
            <person name="Jayaseelan J.C."/>
            <person name="Lee S."/>
            <person name="Li M."/>
            <person name="Ming W."/>
            <person name="Munidasa M."/>
            <person name="Muniz J."/>
            <person name="Nguyen L."/>
            <person name="Ongeri F."/>
            <person name="Osuji N."/>
            <person name="Pu L.-L."/>
            <person name="Puazo M."/>
            <person name="Qu C."/>
            <person name="Quiroz J."/>
            <person name="Raj R."/>
            <person name="Weissenberger G."/>
            <person name="Xin Y."/>
            <person name="Zou X."/>
            <person name="Han Y."/>
            <person name="Richards S."/>
            <person name="Worley K."/>
            <person name="Muzny D."/>
            <person name="Gibbs R."/>
        </authorList>
    </citation>
    <scope>NUCLEOTIDE SEQUENCE</scope>
    <source>
        <strain evidence="3">Sampled in the wild</strain>
    </source>
</reference>
<evidence type="ECO:0000313" key="4">
    <source>
        <dbReference type="Proteomes" id="UP000792457"/>
    </source>
</evidence>
<feature type="compositionally biased region" description="Acidic residues" evidence="2">
    <location>
        <begin position="154"/>
        <end position="167"/>
    </location>
</feature>
<dbReference type="InterPro" id="IPR007062">
    <property type="entry name" value="PPI-2"/>
</dbReference>
<feature type="compositionally biased region" description="Basic and acidic residues" evidence="2">
    <location>
        <begin position="168"/>
        <end position="183"/>
    </location>
</feature>
<evidence type="ECO:0000313" key="3">
    <source>
        <dbReference type="EMBL" id="KAG8232354.1"/>
    </source>
</evidence>
<evidence type="ECO:0000256" key="1">
    <source>
        <dbReference type="ARBA" id="ARBA00005472"/>
    </source>
</evidence>
<reference evidence="3" key="2">
    <citation type="submission" date="2017-10" db="EMBL/GenBank/DDBJ databases">
        <title>Ladona fulva Genome sequencing and assembly.</title>
        <authorList>
            <person name="Murali S."/>
            <person name="Richards S."/>
            <person name="Bandaranaike D."/>
            <person name="Bellair M."/>
            <person name="Blankenburg K."/>
            <person name="Chao H."/>
            <person name="Dinh H."/>
            <person name="Doddapaneni H."/>
            <person name="Dugan-Rocha S."/>
            <person name="Elkadiri S."/>
            <person name="Gnanaolivu R."/>
            <person name="Hernandez B."/>
            <person name="Skinner E."/>
            <person name="Javaid M."/>
            <person name="Lee S."/>
            <person name="Li M."/>
            <person name="Ming W."/>
            <person name="Munidasa M."/>
            <person name="Muniz J."/>
            <person name="Nguyen L."/>
            <person name="Hughes D."/>
            <person name="Osuji N."/>
            <person name="Pu L.-L."/>
            <person name="Puazo M."/>
            <person name="Qu C."/>
            <person name="Quiroz J."/>
            <person name="Raj R."/>
            <person name="Weissenberger G."/>
            <person name="Xin Y."/>
            <person name="Zou X."/>
            <person name="Han Y."/>
            <person name="Worley K."/>
            <person name="Muzny D."/>
            <person name="Gibbs R."/>
        </authorList>
    </citation>
    <scope>NUCLEOTIDE SEQUENCE</scope>
    <source>
        <strain evidence="3">Sampled in the wild</strain>
    </source>
</reference>
<dbReference type="PANTHER" id="PTHR12398:SF20">
    <property type="entry name" value="PROTEIN PHOSPHATASE 1 REGULATORY INHIBITOR SUBUNIT 2"/>
    <property type="match status" value="1"/>
</dbReference>
<dbReference type="GO" id="GO:0004864">
    <property type="term" value="F:protein phosphatase inhibitor activity"/>
    <property type="evidence" value="ECO:0007669"/>
    <property type="project" value="InterPro"/>
</dbReference>
<feature type="region of interest" description="Disordered" evidence="2">
    <location>
        <begin position="96"/>
        <end position="126"/>
    </location>
</feature>
<dbReference type="PANTHER" id="PTHR12398">
    <property type="entry name" value="PROTEIN PHOSPHATASE INHIBITOR"/>
    <property type="match status" value="1"/>
</dbReference>
<feature type="compositionally biased region" description="Polar residues" evidence="2">
    <location>
        <begin position="187"/>
        <end position="197"/>
    </location>
</feature>
<dbReference type="AlphaFoldDB" id="A0A8K0P678"/>
<name>A0A8K0P678_LADFU</name>
<comment type="similarity">
    <text evidence="1">Belongs to the protein phosphatase inhibitor 2 family.</text>
</comment>
<dbReference type="EMBL" id="KZ308613">
    <property type="protein sequence ID" value="KAG8232354.1"/>
    <property type="molecule type" value="Genomic_DNA"/>
</dbReference>
<feature type="region of interest" description="Disordered" evidence="2">
    <location>
        <begin position="153"/>
        <end position="197"/>
    </location>
</feature>
<protein>
    <recommendedName>
        <fullName evidence="5">Protein phosphatase inhibitor 2</fullName>
    </recommendedName>
</protein>
<dbReference type="OrthoDB" id="551302at2759"/>
<proteinExistence type="inferred from homology"/>
<sequence length="197" mass="23177">MSFGAEMSIDIGIFCFFFSNRWIIPFLSQFRKCKETKWDEINILATLHPPDKDYGHTKIDEPKTPYNYWNDGESHSGDEHDGIDADVLAERIQRGANLPPKILMPEEIDEEDEEEEDEELDEEEREKRMIFDAKRKAHYNEFHAVKLARKLMERDEDEDEEDDDEDAKDNVEQKQREEAKVEDISSDDASSSRVRTD</sequence>
<dbReference type="Pfam" id="PF04979">
    <property type="entry name" value="IPP-2"/>
    <property type="match status" value="1"/>
</dbReference>
<dbReference type="Gene3D" id="6.10.250.1050">
    <property type="match status" value="2"/>
</dbReference>
<accession>A0A8K0P678</accession>
<feature type="compositionally biased region" description="Acidic residues" evidence="2">
    <location>
        <begin position="106"/>
        <end position="124"/>
    </location>
</feature>
<organism evidence="3 4">
    <name type="scientific">Ladona fulva</name>
    <name type="common">Scarce chaser dragonfly</name>
    <name type="synonym">Libellula fulva</name>
    <dbReference type="NCBI Taxonomy" id="123851"/>
    <lineage>
        <taxon>Eukaryota</taxon>
        <taxon>Metazoa</taxon>
        <taxon>Ecdysozoa</taxon>
        <taxon>Arthropoda</taxon>
        <taxon>Hexapoda</taxon>
        <taxon>Insecta</taxon>
        <taxon>Pterygota</taxon>
        <taxon>Palaeoptera</taxon>
        <taxon>Odonata</taxon>
        <taxon>Epiprocta</taxon>
        <taxon>Anisoptera</taxon>
        <taxon>Libelluloidea</taxon>
        <taxon>Libellulidae</taxon>
        <taxon>Ladona</taxon>
    </lineage>
</organism>